<evidence type="ECO:0000256" key="4">
    <source>
        <dbReference type="SAM" id="MobiDB-lite"/>
    </source>
</evidence>
<feature type="region of interest" description="Disordered" evidence="4">
    <location>
        <begin position="1"/>
        <end position="20"/>
    </location>
</feature>
<evidence type="ECO:0000313" key="6">
    <source>
        <dbReference type="EMBL" id="GMI97588.1"/>
    </source>
</evidence>
<accession>A0A9W7ILS2</accession>
<evidence type="ECO:0000256" key="3">
    <source>
        <dbReference type="ARBA" id="ARBA00023242"/>
    </source>
</evidence>
<dbReference type="PANTHER" id="PTHR46159">
    <property type="entry name" value="PROTEIN TESMIN/TSO1-LIKE CXC 2"/>
    <property type="match status" value="1"/>
</dbReference>
<feature type="compositionally biased region" description="Polar residues" evidence="4">
    <location>
        <begin position="950"/>
        <end position="967"/>
    </location>
</feature>
<sequence>MDSPKLSESPVPSSSASASTTTYFSSPIQLFSELIFFKIQHFAIAPLLSLSLQILAVNSPFSNYISSLSPIKHDKAPHVTRGLLGLNSPPLVFTSPRINTLGRPLSSSVEASQNGEGDKQRTNESCNLERSVTELQEGLVIDIKKEDDNWDNVSVQPSSSSGCVDEYLADPVEVDCANSAYAVNSNLKQSNNVLQSSVNGLVDSENIKIGNKNNVGKKVDAAQLLSGQSEENIERKLISEDKSLKIVNEQGASQGLSDEFQKFESDTFDLSSKERECKNLGPQKVVEDHGNGCNGFLHQPPGSQQGVQSFEGFAENVGGDVDVPVHCMTHDLEASELQRGMSRRCLQFGEAQPEARANCSISTNLANNIISTTSLVTTSETEGLGSSHLDLRVTSRTRQLVNLSQLAINMIPQCYGEKSSLTVPKPSGIGLHLNSIVNAIPMAQGGSASLDLAQAIKSTCQSTENMDSCSDAFEKVSASPQDGTHEVKVCTIADSAISESLSAMESIECNMTLNTKRKFSSEDGDSDEVFDQQSPKTKRKKLSNNTDGEGCKRCNCKKTKCLKLYCDCFAAGIYCAEPCSCQGCFNRPEYEDRVLETRKQIESRNPLAFAPKIVQPFTEFPLSIREDGMRKTPSSARHKRGCNCKRSMCLKKYCECYQANVGCSIGCRCEGCKNVYGKKEDYCVTEEMVNRSGGERLESRVTAKPKKDFLHSELCDPHHLTPMTPSFNCSDHGNKASISRLLSRRCLPSPESDLTILSYAKSPRSPRTSDSNGMLLETSKEKMDIESYCEGISYNNAVVLADEFHHTPLPNQLSIVIGSSSSKARELTNHSRLQVDPRRGSLISGSSLLWHSSPITPMPPLDENKNLQGLDSADGGLYDILEDDMPDILKDTSMAIKPVKAGSPNGKRVSPPHNLHQLGSSSSGPLRSGRKFILKAVPSFPPLTPCIDSKGSNTHSRNGLQENRSND</sequence>
<proteinExistence type="inferred from homology"/>
<dbReference type="InterPro" id="IPR005172">
    <property type="entry name" value="CRC"/>
</dbReference>
<dbReference type="PANTHER" id="PTHR46159:SF6">
    <property type="entry name" value="OS12G0605300 PROTEIN"/>
    <property type="match status" value="1"/>
</dbReference>
<feature type="region of interest" description="Disordered" evidence="4">
    <location>
        <begin position="103"/>
        <end position="125"/>
    </location>
</feature>
<reference evidence="6" key="1">
    <citation type="submission" date="2023-05" db="EMBL/GenBank/DDBJ databases">
        <title>Genome and transcriptome analyses reveal genes involved in the formation of fine ridges on petal epidermal cells in Hibiscus trionum.</title>
        <authorList>
            <person name="Koshimizu S."/>
            <person name="Masuda S."/>
            <person name="Ishii T."/>
            <person name="Shirasu K."/>
            <person name="Hoshino A."/>
            <person name="Arita M."/>
        </authorList>
    </citation>
    <scope>NUCLEOTIDE SEQUENCE</scope>
    <source>
        <strain evidence="6">Hamamatsu line</strain>
    </source>
</reference>
<feature type="region of interest" description="Disordered" evidence="4">
    <location>
        <begin position="943"/>
        <end position="967"/>
    </location>
</feature>
<dbReference type="EMBL" id="BSYR01000030">
    <property type="protein sequence ID" value="GMI97588.1"/>
    <property type="molecule type" value="Genomic_DNA"/>
</dbReference>
<comment type="caution">
    <text evidence="6">The sequence shown here is derived from an EMBL/GenBank/DDBJ whole genome shotgun (WGS) entry which is preliminary data.</text>
</comment>
<dbReference type="InterPro" id="IPR033467">
    <property type="entry name" value="Tesmin/TSO1-like_CXC"/>
</dbReference>
<dbReference type="AlphaFoldDB" id="A0A9W7ILS2"/>
<comment type="similarity">
    <text evidence="2">Belongs to the lin-54 family.</text>
</comment>
<evidence type="ECO:0000256" key="2">
    <source>
        <dbReference type="ARBA" id="ARBA00007267"/>
    </source>
</evidence>
<keyword evidence="3" id="KW-0539">Nucleus</keyword>
<evidence type="ECO:0000259" key="5">
    <source>
        <dbReference type="PROSITE" id="PS51634"/>
    </source>
</evidence>
<feature type="compositionally biased region" description="Low complexity" evidence="4">
    <location>
        <begin position="918"/>
        <end position="927"/>
    </location>
</feature>
<dbReference type="GO" id="GO:0005634">
    <property type="term" value="C:nucleus"/>
    <property type="evidence" value="ECO:0007669"/>
    <property type="project" value="UniProtKB-SubCell"/>
</dbReference>
<comment type="subcellular location">
    <subcellularLocation>
        <location evidence="1">Nucleus</location>
    </subcellularLocation>
</comment>
<dbReference type="GO" id="GO:0003700">
    <property type="term" value="F:DNA-binding transcription factor activity"/>
    <property type="evidence" value="ECO:0007669"/>
    <property type="project" value="InterPro"/>
</dbReference>
<evidence type="ECO:0000313" key="7">
    <source>
        <dbReference type="Proteomes" id="UP001165190"/>
    </source>
</evidence>
<feature type="region of interest" description="Disordered" evidence="4">
    <location>
        <begin position="898"/>
        <end position="927"/>
    </location>
</feature>
<feature type="compositionally biased region" description="Polar residues" evidence="4">
    <location>
        <begin position="105"/>
        <end position="115"/>
    </location>
</feature>
<dbReference type="SMART" id="SM01114">
    <property type="entry name" value="CXC"/>
    <property type="match status" value="2"/>
</dbReference>
<dbReference type="PROSITE" id="PS51634">
    <property type="entry name" value="CRC"/>
    <property type="match status" value="1"/>
</dbReference>
<dbReference type="InterPro" id="IPR044522">
    <property type="entry name" value="TSO1-like"/>
</dbReference>
<feature type="region of interest" description="Disordered" evidence="4">
    <location>
        <begin position="519"/>
        <end position="548"/>
    </location>
</feature>
<dbReference type="Proteomes" id="UP001165190">
    <property type="component" value="Unassembled WGS sequence"/>
</dbReference>
<dbReference type="Pfam" id="PF03638">
    <property type="entry name" value="TCR"/>
    <property type="match status" value="2"/>
</dbReference>
<gene>
    <name evidence="6" type="ORF">HRI_003428100</name>
</gene>
<feature type="domain" description="CRC" evidence="5">
    <location>
        <begin position="550"/>
        <end position="677"/>
    </location>
</feature>
<organism evidence="6 7">
    <name type="scientific">Hibiscus trionum</name>
    <name type="common">Flower of an hour</name>
    <dbReference type="NCBI Taxonomy" id="183268"/>
    <lineage>
        <taxon>Eukaryota</taxon>
        <taxon>Viridiplantae</taxon>
        <taxon>Streptophyta</taxon>
        <taxon>Embryophyta</taxon>
        <taxon>Tracheophyta</taxon>
        <taxon>Spermatophyta</taxon>
        <taxon>Magnoliopsida</taxon>
        <taxon>eudicotyledons</taxon>
        <taxon>Gunneridae</taxon>
        <taxon>Pentapetalae</taxon>
        <taxon>rosids</taxon>
        <taxon>malvids</taxon>
        <taxon>Malvales</taxon>
        <taxon>Malvaceae</taxon>
        <taxon>Malvoideae</taxon>
        <taxon>Hibiscus</taxon>
    </lineage>
</organism>
<name>A0A9W7ILS2_HIBTR</name>
<keyword evidence="7" id="KW-1185">Reference proteome</keyword>
<evidence type="ECO:0000256" key="1">
    <source>
        <dbReference type="ARBA" id="ARBA00004123"/>
    </source>
</evidence>
<protein>
    <recommendedName>
        <fullName evidence="5">CRC domain-containing protein</fullName>
    </recommendedName>
</protein>
<dbReference type="OrthoDB" id="6283463at2759"/>